<dbReference type="PANTHER" id="PTHR43448">
    <property type="entry name" value="PROTOHEME IX FARNESYLTRANSFERASE, MITOCHONDRIAL"/>
    <property type="match status" value="1"/>
</dbReference>
<dbReference type="Gene3D" id="1.10.357.140">
    <property type="entry name" value="UbiA prenyltransferase"/>
    <property type="match status" value="1"/>
</dbReference>
<keyword evidence="10" id="KW-0350">Heme biosynthesis</keyword>
<reference evidence="15" key="2">
    <citation type="journal article" date="2018" name="Environ. Sci. Technol.">
        <title>The Toxicogenome of Hyalella azteca: A Model for Sediment Ecotoxicology and Evolutionary Toxicology.</title>
        <authorList>
            <person name="Poynton H.C."/>
            <person name="Hasenbein S."/>
            <person name="Benoit J.B."/>
            <person name="Sepulveda M.S."/>
            <person name="Poelchau M.F."/>
            <person name="Hughes D.S.T."/>
            <person name="Murali S.C."/>
            <person name="Chen S."/>
            <person name="Glastad K.M."/>
            <person name="Goodisman M.A.D."/>
            <person name="Werren J.H."/>
            <person name="Vineis J.H."/>
            <person name="Bowen J.L."/>
            <person name="Friedrich M."/>
            <person name="Jones J."/>
            <person name="Robertson H.M."/>
            <person name="Feyereisen R."/>
            <person name="Mechler-Hickson A."/>
            <person name="Mathers N."/>
            <person name="Lee C.E."/>
            <person name="Colbourne J.K."/>
            <person name="Biales A."/>
            <person name="Johnston J.S."/>
            <person name="Wellborn G.A."/>
            <person name="Rosendale A.J."/>
            <person name="Cridge A.G."/>
            <person name="Munoz-Torres M.C."/>
            <person name="Bain P.A."/>
            <person name="Manny A.R."/>
            <person name="Major K.M."/>
            <person name="Lambert F.N."/>
            <person name="Vulpe C.D."/>
            <person name="Tuck P."/>
            <person name="Blalock B.J."/>
            <person name="Lin Y.Y."/>
            <person name="Smith M.E."/>
            <person name="Ochoa-Acuna H."/>
            <person name="Chen M.M."/>
            <person name="Childers C.P."/>
            <person name="Qu J."/>
            <person name="Dugan S."/>
            <person name="Lee S.L."/>
            <person name="Chao H."/>
            <person name="Dinh H."/>
            <person name="Han Y."/>
            <person name="Doddapaneni H."/>
            <person name="Worley K.C."/>
            <person name="Muzny D.M."/>
            <person name="Gibbs R.A."/>
            <person name="Richards S."/>
        </authorList>
    </citation>
    <scope>NUCLEOTIDE SEQUENCE</scope>
    <source>
        <strain evidence="15">HAZT.00-mixed</strain>
        <tissue evidence="15">Whole organism</tissue>
    </source>
</reference>
<keyword evidence="5" id="KW-0808">Transferase</keyword>
<reference evidence="15" key="3">
    <citation type="submission" date="2019-06" db="EMBL/GenBank/DDBJ databases">
        <authorList>
            <person name="Poynton C."/>
            <person name="Hasenbein S."/>
            <person name="Benoit J.B."/>
            <person name="Sepulveda M.S."/>
            <person name="Poelchau M.F."/>
            <person name="Murali S.C."/>
            <person name="Chen S."/>
            <person name="Glastad K.M."/>
            <person name="Werren J.H."/>
            <person name="Vineis J.H."/>
            <person name="Bowen J.L."/>
            <person name="Friedrich M."/>
            <person name="Jones J."/>
            <person name="Robertson H.M."/>
            <person name="Feyereisen R."/>
            <person name="Mechler-Hickson A."/>
            <person name="Mathers N."/>
            <person name="Lee C.E."/>
            <person name="Colbourne J.K."/>
            <person name="Biales A."/>
            <person name="Johnston J.S."/>
            <person name="Wellborn G.A."/>
            <person name="Rosendale A.J."/>
            <person name="Cridge A.G."/>
            <person name="Munoz-Torres M.C."/>
            <person name="Bain P.A."/>
            <person name="Manny A.R."/>
            <person name="Major K.M."/>
            <person name="Lambert F.N."/>
            <person name="Vulpe C.D."/>
            <person name="Tuck P."/>
            <person name="Blalock B.J."/>
            <person name="Lin Y.-Y."/>
            <person name="Smith M.E."/>
            <person name="Ochoa-Acuna H."/>
            <person name="Chen M.-J.M."/>
            <person name="Childers C.P."/>
            <person name="Qu J."/>
            <person name="Dugan S."/>
            <person name="Lee S.L."/>
            <person name="Chao H."/>
            <person name="Dinh H."/>
            <person name="Han Y."/>
            <person name="Doddapaneni H."/>
            <person name="Worley K.C."/>
            <person name="Muzny D.M."/>
            <person name="Gibbs R.A."/>
            <person name="Richards S."/>
        </authorList>
    </citation>
    <scope>NUCLEOTIDE SEQUENCE</scope>
    <source>
        <strain evidence="15">HAZT.00-mixed</strain>
        <tissue evidence="15">Whole organism</tissue>
    </source>
</reference>
<dbReference type="Pfam" id="PF01040">
    <property type="entry name" value="UbiA"/>
    <property type="match status" value="1"/>
</dbReference>
<accession>A0A6A0HDT6</accession>
<reference evidence="15" key="1">
    <citation type="submission" date="2014-08" db="EMBL/GenBank/DDBJ databases">
        <authorList>
            <person name="Murali S."/>
            <person name="Richards S."/>
            <person name="Bandaranaike D."/>
            <person name="Bellair M."/>
            <person name="Blankenburg K."/>
            <person name="Chao H."/>
            <person name="Dinh H."/>
            <person name="Doddapaneni H."/>
            <person name="Dugan-Rocha S."/>
            <person name="Elkadiri S."/>
            <person name="Gnanaolivu R."/>
            <person name="Hughes D."/>
            <person name="Lee S."/>
            <person name="Li M."/>
            <person name="Ming W."/>
            <person name="Munidasa M."/>
            <person name="Muniz J."/>
            <person name="Nguyen L."/>
            <person name="Osuji N."/>
            <person name="Pu L.-L."/>
            <person name="Puazo M."/>
            <person name="Skinner E."/>
            <person name="Qu C."/>
            <person name="Quiroz J."/>
            <person name="Raj R."/>
            <person name="Weissenberger G."/>
            <person name="Xin Y."/>
            <person name="Zou X."/>
            <person name="Han Y."/>
            <person name="Worley K."/>
            <person name="Muzny D."/>
            <person name="Gibbs R."/>
        </authorList>
    </citation>
    <scope>NUCLEOTIDE SEQUENCE</scope>
    <source>
        <strain evidence="15">HAZT.00-mixed</strain>
        <tissue evidence="15">Whole organism</tissue>
    </source>
</reference>
<evidence type="ECO:0000256" key="11">
    <source>
        <dbReference type="ARBA" id="ARBA00023136"/>
    </source>
</evidence>
<dbReference type="InterPro" id="IPR030470">
    <property type="entry name" value="UbiA_prenylTrfase_CS"/>
</dbReference>
<feature type="transmembrane region" description="Helical" evidence="14">
    <location>
        <begin position="173"/>
        <end position="190"/>
    </location>
</feature>
<keyword evidence="9" id="KW-0496">Mitochondrion</keyword>
<feature type="transmembrane region" description="Helical" evidence="14">
    <location>
        <begin position="261"/>
        <end position="283"/>
    </location>
</feature>
<evidence type="ECO:0000256" key="3">
    <source>
        <dbReference type="ARBA" id="ARBA00012292"/>
    </source>
</evidence>
<name>A0A6A0HDT6_HYAAZ</name>
<evidence type="ECO:0000256" key="8">
    <source>
        <dbReference type="ARBA" id="ARBA00022989"/>
    </source>
</evidence>
<evidence type="ECO:0000256" key="10">
    <source>
        <dbReference type="ARBA" id="ARBA00023133"/>
    </source>
</evidence>
<proteinExistence type="inferred from homology"/>
<evidence type="ECO:0000256" key="7">
    <source>
        <dbReference type="ARBA" id="ARBA00022946"/>
    </source>
</evidence>
<dbReference type="FunFam" id="1.10.357.140:FF:000004">
    <property type="entry name" value="Protoheme IX farnesyltransferase, mitochondrial"/>
    <property type="match status" value="1"/>
</dbReference>
<dbReference type="InterPro" id="IPR000537">
    <property type="entry name" value="UbiA_prenyltransferase"/>
</dbReference>
<dbReference type="EMBL" id="JQDR03001740">
    <property type="protein sequence ID" value="KAA0203411.1"/>
    <property type="molecule type" value="Genomic_DNA"/>
</dbReference>
<dbReference type="InterPro" id="IPR044878">
    <property type="entry name" value="UbiA_sf"/>
</dbReference>
<dbReference type="GO" id="GO:0008495">
    <property type="term" value="F:protoheme IX farnesyltransferase activity"/>
    <property type="evidence" value="ECO:0007669"/>
    <property type="project" value="UniProtKB-EC"/>
</dbReference>
<evidence type="ECO:0000256" key="2">
    <source>
        <dbReference type="ARBA" id="ARBA00005985"/>
    </source>
</evidence>
<comment type="catalytic activity">
    <reaction evidence="13">
        <text>heme b + (2E,6E)-farnesyl diphosphate + H2O = Fe(II)-heme o + diphosphate</text>
        <dbReference type="Rhea" id="RHEA:28070"/>
        <dbReference type="ChEBI" id="CHEBI:15377"/>
        <dbReference type="ChEBI" id="CHEBI:33019"/>
        <dbReference type="ChEBI" id="CHEBI:60344"/>
        <dbReference type="ChEBI" id="CHEBI:60530"/>
        <dbReference type="ChEBI" id="CHEBI:175763"/>
        <dbReference type="EC" id="2.5.1.141"/>
    </reaction>
</comment>
<dbReference type="EC" id="2.5.1.141" evidence="3"/>
<evidence type="ECO:0000313" key="15">
    <source>
        <dbReference type="EMBL" id="KAA0203411.1"/>
    </source>
</evidence>
<dbReference type="HAMAP" id="MF_00154">
    <property type="entry name" value="CyoE_CtaB"/>
    <property type="match status" value="1"/>
</dbReference>
<feature type="transmembrane region" description="Helical" evidence="14">
    <location>
        <begin position="230"/>
        <end position="255"/>
    </location>
</feature>
<dbReference type="GO" id="GO:0031966">
    <property type="term" value="C:mitochondrial membrane"/>
    <property type="evidence" value="ECO:0007669"/>
    <property type="project" value="UniProtKB-SubCell"/>
</dbReference>
<evidence type="ECO:0000256" key="6">
    <source>
        <dbReference type="ARBA" id="ARBA00022692"/>
    </source>
</evidence>
<comment type="similarity">
    <text evidence="2">Belongs to the UbiA prenyltransferase family.</text>
</comment>
<evidence type="ECO:0000256" key="9">
    <source>
        <dbReference type="ARBA" id="ARBA00023128"/>
    </source>
</evidence>
<dbReference type="CDD" id="cd13957">
    <property type="entry name" value="PT_UbiA_Cox10"/>
    <property type="match status" value="1"/>
</dbReference>
<dbReference type="AlphaFoldDB" id="A0A6A0HDT6"/>
<sequence>MTSEQAKTGVVKTAPTNNFYDVPFMSTDELLSHTTACVKRVSDQDEWDSLILTSTSGPTGDVEYIFKQDSRFKEKTEVKLTGALPASAREWRAVEYKLADLPAHYAALAKSRLTSLVVATAVGGYIMAPAVVSLSTLVGTVGGVALVSAAANATNQILEAPYDAQMSRTANRVLVRGLLTPLHAACFAGVCGVGGVGLLLGLCGTVTAGLGALNLLLYTACYTPLKRLTIANTWVGAVVGAIPPLIGWCGCGGALVGGDAWGAWMMAGLLFAWQFPHFNALSWNLRADYSRAGYRMMCVTNPGLCRSTCLHYSAALLLLSFAAPSLSVTTWTFAADSAPLNAYMLYLSKPGLSIVSTPTVPYNSHLSKPGLSIVSTPTVLYNSHLSYRFYRDGDSRSARNLFRFSLLHLPAVIVLMIISKKWRSEDAKASELRPASLYTSGVVYNKKLTPNTSVTVPTIAAATAEPPNHRLDSSPVTIKSAAGSHKTLESYNTLLKSSMMDEA</sequence>
<comment type="subcellular location">
    <subcellularLocation>
        <location evidence="1">Mitochondrion membrane</location>
        <topology evidence="1">Multi-pass membrane protein</topology>
    </subcellularLocation>
</comment>
<evidence type="ECO:0000256" key="5">
    <source>
        <dbReference type="ARBA" id="ARBA00022679"/>
    </source>
</evidence>
<dbReference type="PROSITE" id="PS00943">
    <property type="entry name" value="UBIA"/>
    <property type="match status" value="1"/>
</dbReference>
<evidence type="ECO:0000256" key="14">
    <source>
        <dbReference type="SAM" id="Phobius"/>
    </source>
</evidence>
<organism evidence="15">
    <name type="scientific">Hyalella azteca</name>
    <name type="common">Amphipod</name>
    <dbReference type="NCBI Taxonomy" id="294128"/>
    <lineage>
        <taxon>Eukaryota</taxon>
        <taxon>Metazoa</taxon>
        <taxon>Ecdysozoa</taxon>
        <taxon>Arthropoda</taxon>
        <taxon>Crustacea</taxon>
        <taxon>Multicrustacea</taxon>
        <taxon>Malacostraca</taxon>
        <taxon>Eumalacostraca</taxon>
        <taxon>Peracarida</taxon>
        <taxon>Amphipoda</taxon>
        <taxon>Senticaudata</taxon>
        <taxon>Talitrida</taxon>
        <taxon>Talitroidea</taxon>
        <taxon>Hyalellidae</taxon>
        <taxon>Hyalella</taxon>
    </lineage>
</organism>
<evidence type="ECO:0000256" key="13">
    <source>
        <dbReference type="ARBA" id="ARBA00047690"/>
    </source>
</evidence>
<comment type="caution">
    <text evidence="15">The sequence shown here is derived from an EMBL/GenBank/DDBJ whole genome shotgun (WGS) entry which is preliminary data.</text>
</comment>
<dbReference type="PANTHER" id="PTHR43448:SF2">
    <property type="entry name" value="PROTOHEME IX FARNESYLTRANSFERASE, MITOCHONDRIAL"/>
    <property type="match status" value="1"/>
</dbReference>
<dbReference type="InterPro" id="IPR006369">
    <property type="entry name" value="Protohaem_IX_farnesylTrfase"/>
</dbReference>
<keyword evidence="11 14" id="KW-0472">Membrane</keyword>
<keyword evidence="6 14" id="KW-0812">Transmembrane</keyword>
<evidence type="ECO:0000256" key="4">
    <source>
        <dbReference type="ARBA" id="ARBA00016335"/>
    </source>
</evidence>
<feature type="transmembrane region" description="Helical" evidence="14">
    <location>
        <begin position="196"/>
        <end position="218"/>
    </location>
</feature>
<keyword evidence="8 14" id="KW-1133">Transmembrane helix</keyword>
<gene>
    <name evidence="15" type="ORF">HAZT_HAZT000866</name>
</gene>
<dbReference type="GO" id="GO:0006784">
    <property type="term" value="P:heme A biosynthetic process"/>
    <property type="evidence" value="ECO:0007669"/>
    <property type="project" value="TreeGrafter"/>
</dbReference>
<dbReference type="OrthoDB" id="5211at2759"/>
<dbReference type="Proteomes" id="UP000711488">
    <property type="component" value="Unassembled WGS sequence"/>
</dbReference>
<feature type="transmembrane region" description="Helical" evidence="14">
    <location>
        <begin position="401"/>
        <end position="418"/>
    </location>
</feature>
<dbReference type="NCBIfam" id="TIGR01473">
    <property type="entry name" value="cyoE_ctaB"/>
    <property type="match status" value="1"/>
</dbReference>
<evidence type="ECO:0000256" key="1">
    <source>
        <dbReference type="ARBA" id="ARBA00004225"/>
    </source>
</evidence>
<keyword evidence="7" id="KW-0809">Transit peptide</keyword>
<evidence type="ECO:0000256" key="12">
    <source>
        <dbReference type="ARBA" id="ARBA00030253"/>
    </source>
</evidence>
<protein>
    <recommendedName>
        <fullName evidence="4">Protoheme IX farnesyltransferase, mitochondrial</fullName>
        <ecNumber evidence="3">2.5.1.141</ecNumber>
    </recommendedName>
    <alternativeName>
        <fullName evidence="12">Heme O synthase</fullName>
    </alternativeName>
</protein>